<feature type="transmembrane region" description="Helical" evidence="1">
    <location>
        <begin position="391"/>
        <end position="413"/>
    </location>
</feature>
<dbReference type="Gene3D" id="1.20.58.340">
    <property type="entry name" value="Magnesium transport protein CorA, transmembrane region"/>
    <property type="match status" value="1"/>
</dbReference>
<evidence type="ECO:0000313" key="2">
    <source>
        <dbReference type="EMBL" id="OCK73494.1"/>
    </source>
</evidence>
<organism evidence="2 3">
    <name type="scientific">Lepidopterella palustris CBS 459.81</name>
    <dbReference type="NCBI Taxonomy" id="1314670"/>
    <lineage>
        <taxon>Eukaryota</taxon>
        <taxon>Fungi</taxon>
        <taxon>Dikarya</taxon>
        <taxon>Ascomycota</taxon>
        <taxon>Pezizomycotina</taxon>
        <taxon>Dothideomycetes</taxon>
        <taxon>Pleosporomycetidae</taxon>
        <taxon>Mytilinidiales</taxon>
        <taxon>Argynnaceae</taxon>
        <taxon>Lepidopterella</taxon>
    </lineage>
</organism>
<accession>A0A8E2DXL3</accession>
<dbReference type="EMBL" id="KV745755">
    <property type="protein sequence ID" value="OCK73494.1"/>
    <property type="molecule type" value="Genomic_DNA"/>
</dbReference>
<protein>
    <recommendedName>
        <fullName evidence="4">Cora-domain-containing protein</fullName>
    </recommendedName>
</protein>
<evidence type="ECO:0000313" key="3">
    <source>
        <dbReference type="Proteomes" id="UP000250266"/>
    </source>
</evidence>
<gene>
    <name evidence="2" type="ORF">K432DRAFT_364796</name>
</gene>
<dbReference type="AlphaFoldDB" id="A0A8E2DXL3"/>
<keyword evidence="1" id="KW-0812">Transmembrane</keyword>
<dbReference type="OrthoDB" id="5392974at2759"/>
<keyword evidence="3" id="KW-1185">Reference proteome</keyword>
<evidence type="ECO:0008006" key="4">
    <source>
        <dbReference type="Google" id="ProtNLM"/>
    </source>
</evidence>
<keyword evidence="1" id="KW-1133">Transmembrane helix</keyword>
<dbReference type="Proteomes" id="UP000250266">
    <property type="component" value="Unassembled WGS sequence"/>
</dbReference>
<evidence type="ECO:0000256" key="1">
    <source>
        <dbReference type="SAM" id="Phobius"/>
    </source>
</evidence>
<sequence>MRLAMQYPELVDETRLDELVRDAKHPQSSSIDVLEIAHDDAIRWERNLGDDALADLFSVQTAAKLRIFFLKVNSRKWFTASGNIKVSLKGIKLLKEKGGISPLLLTRIYEDGHWSKMGDAFFIRQGNPPRAKTFEMHYRPHCGWNTGFSLMQMSSDGSTATYFYVNCAETVLSRLQNMLERNPGLSGRLFLLDILVVDDLLKQWSEIVHRRRGILVEYEQRTQKHDHDLLTRNLHELSRDWHVLLQDLTDTEEQIHFLETSYRRFSEVFIRSDSVSSEEQVPSVFTHAADGSLSYLKSRCSMYRRWTSNYKDRTNIQINLMFHLSNQNEARTNLRIARSTGKVAKQTQRDSASMITIAAVTMFFLPVTSVSAILSTIFFDYGETKINTSRQWWIFPAAVVPLTIVVFMIWWAWLKWREHRDAAEADDEGEEARKE</sequence>
<name>A0A8E2DXL3_9PEZI</name>
<reference evidence="2 3" key="1">
    <citation type="journal article" date="2016" name="Nat. Commun.">
        <title>Ectomycorrhizal ecology is imprinted in the genome of the dominant symbiotic fungus Cenococcum geophilum.</title>
        <authorList>
            <consortium name="DOE Joint Genome Institute"/>
            <person name="Peter M."/>
            <person name="Kohler A."/>
            <person name="Ohm R.A."/>
            <person name="Kuo A."/>
            <person name="Krutzmann J."/>
            <person name="Morin E."/>
            <person name="Arend M."/>
            <person name="Barry K.W."/>
            <person name="Binder M."/>
            <person name="Choi C."/>
            <person name="Clum A."/>
            <person name="Copeland A."/>
            <person name="Grisel N."/>
            <person name="Haridas S."/>
            <person name="Kipfer T."/>
            <person name="LaButti K."/>
            <person name="Lindquist E."/>
            <person name="Lipzen A."/>
            <person name="Maire R."/>
            <person name="Meier B."/>
            <person name="Mihaltcheva S."/>
            <person name="Molinier V."/>
            <person name="Murat C."/>
            <person name="Poggeler S."/>
            <person name="Quandt C.A."/>
            <person name="Sperisen C."/>
            <person name="Tritt A."/>
            <person name="Tisserant E."/>
            <person name="Crous P.W."/>
            <person name="Henrissat B."/>
            <person name="Nehls U."/>
            <person name="Egli S."/>
            <person name="Spatafora J.W."/>
            <person name="Grigoriev I.V."/>
            <person name="Martin F.M."/>
        </authorList>
    </citation>
    <scope>NUCLEOTIDE SEQUENCE [LARGE SCALE GENOMIC DNA]</scope>
    <source>
        <strain evidence="2 3">CBS 459.81</strain>
    </source>
</reference>
<feature type="transmembrane region" description="Helical" evidence="1">
    <location>
        <begin position="355"/>
        <end position="379"/>
    </location>
</feature>
<keyword evidence="1" id="KW-0472">Membrane</keyword>
<proteinExistence type="predicted"/>